<reference evidence="4" key="3">
    <citation type="submission" date="2016-07" db="EMBL/GenBank/DDBJ databases">
        <title>Evolution of pathogenesis and genome organization in the Tremellales.</title>
        <authorList>
            <person name="Cuomo C."/>
            <person name="Litvintseva A."/>
            <person name="Heitman J."/>
            <person name="Chen Y."/>
            <person name="Sun S."/>
            <person name="Springer D."/>
            <person name="Dromer F."/>
            <person name="Young S."/>
            <person name="Zeng Q."/>
            <person name="Chapman S."/>
            <person name="Gujja S."/>
            <person name="Saif S."/>
            <person name="Birren B."/>
        </authorList>
    </citation>
    <scope>NUCLEOTIDE SEQUENCE</scope>
    <source>
        <strain evidence="4">CBS 10737</strain>
    </source>
</reference>
<dbReference type="OrthoDB" id="1673781at2759"/>
<evidence type="ECO:0000313" key="6">
    <source>
        <dbReference type="Proteomes" id="UP000094020"/>
    </source>
</evidence>
<proteinExistence type="predicted"/>
<dbReference type="PROSITE" id="PS50894">
    <property type="entry name" value="HPT"/>
    <property type="match status" value="1"/>
</dbReference>
<feature type="domain" description="HPt" evidence="3">
    <location>
        <begin position="79"/>
        <end position="177"/>
    </location>
</feature>
<dbReference type="InterPro" id="IPR008207">
    <property type="entry name" value="Sig_transdc_His_kin_Hpt_dom"/>
</dbReference>
<keyword evidence="6" id="KW-1185">Reference proteome</keyword>
<feature type="compositionally biased region" description="Acidic residues" evidence="2">
    <location>
        <begin position="40"/>
        <end position="56"/>
    </location>
</feature>
<dbReference type="PANTHER" id="PTHR28242:SF52">
    <property type="entry name" value="PHOSPHORELAY INTERMEDIATE PROTEIN YPD1"/>
    <property type="match status" value="1"/>
</dbReference>
<reference evidence="4" key="1">
    <citation type="submission" date="2013-07" db="EMBL/GenBank/DDBJ databases">
        <title>The Genome Sequence of Cryptococcus pinus CBS10737.</title>
        <authorList>
            <consortium name="The Broad Institute Genome Sequencing Platform"/>
            <person name="Cuomo C."/>
            <person name="Litvintseva A."/>
            <person name="Chen Y."/>
            <person name="Heitman J."/>
            <person name="Sun S."/>
            <person name="Springer D."/>
            <person name="Dromer F."/>
            <person name="Young S.K."/>
            <person name="Zeng Q."/>
            <person name="Gargeya S."/>
            <person name="Fitzgerald M."/>
            <person name="Abouelleil A."/>
            <person name="Alvarado L."/>
            <person name="Berlin A.M."/>
            <person name="Chapman S.B."/>
            <person name="Dewar J."/>
            <person name="Goldberg J."/>
            <person name="Griggs A."/>
            <person name="Gujja S."/>
            <person name="Hansen M."/>
            <person name="Howarth C."/>
            <person name="Imamovic A."/>
            <person name="Larimer J."/>
            <person name="McCowan C."/>
            <person name="Murphy C."/>
            <person name="Pearson M."/>
            <person name="Priest M."/>
            <person name="Roberts A."/>
            <person name="Saif S."/>
            <person name="Shea T."/>
            <person name="Sykes S."/>
            <person name="Wortman J."/>
            <person name="Nusbaum C."/>
            <person name="Birren B."/>
        </authorList>
    </citation>
    <scope>NUCLEOTIDE SEQUENCE [LARGE SCALE GENOMIC DNA]</scope>
    <source>
        <strain evidence="4">CBS 10737</strain>
    </source>
</reference>
<dbReference type="KEGG" id="kpin:30169298"/>
<sequence>MSDTKDQKVTTPTKKVEEKPEASSSSPKPAEIVEKKDEVKEDNEEEEPELDEDVIDMETFQQIMDMDEEDEGDDEDGEKHSFSKGIVWGYFEQAEATFKDMEAAIVDEDLTKLSSLGHFLKGSSAALGIIRVQASCEKMQHYGHKRDEEAGVSLSADEALERIKKLLTDCKKDYGVAKKWMENLYEEDK</sequence>
<protein>
    <recommendedName>
        <fullName evidence="3">HPt domain-containing protein</fullName>
    </recommendedName>
</protein>
<dbReference type="CDD" id="cd00088">
    <property type="entry name" value="HPT"/>
    <property type="match status" value="1"/>
</dbReference>
<dbReference type="GO" id="GO:0005737">
    <property type="term" value="C:cytoplasm"/>
    <property type="evidence" value="ECO:0007669"/>
    <property type="project" value="TreeGrafter"/>
</dbReference>
<reference evidence="5" key="4">
    <citation type="submission" date="2024-02" db="EMBL/GenBank/DDBJ databases">
        <title>Comparative genomics of Cryptococcus and Kwoniella reveals pathogenesis evolution and contrasting modes of karyotype evolution via chromosome fusion or intercentromeric recombination.</title>
        <authorList>
            <person name="Coelho M.A."/>
            <person name="David-Palma M."/>
            <person name="Shea T."/>
            <person name="Bowers K."/>
            <person name="McGinley-Smith S."/>
            <person name="Mohammad A.W."/>
            <person name="Gnirke A."/>
            <person name="Yurkov A.M."/>
            <person name="Nowrousian M."/>
            <person name="Sun S."/>
            <person name="Cuomo C.A."/>
            <person name="Heitman J."/>
        </authorList>
    </citation>
    <scope>NUCLEOTIDE SEQUENCE</scope>
    <source>
        <strain evidence="5">CBS 10737</strain>
    </source>
</reference>
<feature type="compositionally biased region" description="Basic and acidic residues" evidence="2">
    <location>
        <begin position="1"/>
        <end position="21"/>
    </location>
</feature>
<dbReference type="FunFam" id="1.20.120.160:FF:000007">
    <property type="entry name" value="Multistep phosphorelay regulator 1"/>
    <property type="match status" value="1"/>
</dbReference>
<evidence type="ECO:0000313" key="5">
    <source>
        <dbReference type="EMBL" id="WWC66493.1"/>
    </source>
</evidence>
<feature type="region of interest" description="Disordered" evidence="2">
    <location>
        <begin position="1"/>
        <end position="81"/>
    </location>
</feature>
<dbReference type="AlphaFoldDB" id="A0A1B9IDM1"/>
<dbReference type="InterPro" id="IPR045871">
    <property type="entry name" value="AHP1-5/YPD1"/>
</dbReference>
<dbReference type="Pfam" id="PF01627">
    <property type="entry name" value="Hpt"/>
    <property type="match status" value="1"/>
</dbReference>
<dbReference type="Proteomes" id="UP000094020">
    <property type="component" value="Chromosome 1"/>
</dbReference>
<dbReference type="Gene3D" id="1.20.120.160">
    <property type="entry name" value="HPT domain"/>
    <property type="match status" value="1"/>
</dbReference>
<keyword evidence="1" id="KW-0597">Phosphoprotein</keyword>
<dbReference type="SUPFAM" id="SSF47226">
    <property type="entry name" value="Histidine-containing phosphotransfer domain, HPT domain"/>
    <property type="match status" value="1"/>
</dbReference>
<dbReference type="GO" id="GO:0009927">
    <property type="term" value="F:histidine phosphotransfer kinase activity"/>
    <property type="evidence" value="ECO:0007669"/>
    <property type="project" value="InterPro"/>
</dbReference>
<dbReference type="InterPro" id="IPR036641">
    <property type="entry name" value="HPT_dom_sf"/>
</dbReference>
<dbReference type="GO" id="GO:0043424">
    <property type="term" value="F:protein histidine kinase binding"/>
    <property type="evidence" value="ECO:0007669"/>
    <property type="project" value="InterPro"/>
</dbReference>
<name>A0A1B9IDM1_9TREE</name>
<organism evidence="4">
    <name type="scientific">Kwoniella pini CBS 10737</name>
    <dbReference type="NCBI Taxonomy" id="1296096"/>
    <lineage>
        <taxon>Eukaryota</taxon>
        <taxon>Fungi</taxon>
        <taxon>Dikarya</taxon>
        <taxon>Basidiomycota</taxon>
        <taxon>Agaricomycotina</taxon>
        <taxon>Tremellomycetes</taxon>
        <taxon>Tremellales</taxon>
        <taxon>Cryptococcaceae</taxon>
        <taxon>Kwoniella</taxon>
    </lineage>
</organism>
<dbReference type="GeneID" id="30169298"/>
<dbReference type="RefSeq" id="XP_019014842.1">
    <property type="nucleotide sequence ID" value="XM_019152704.1"/>
</dbReference>
<feature type="modified residue" description="Phosphohistidine" evidence="1">
    <location>
        <position position="118"/>
    </location>
</feature>
<evidence type="ECO:0000313" key="4">
    <source>
        <dbReference type="EMBL" id="OCF53623.1"/>
    </source>
</evidence>
<dbReference type="GO" id="GO:0005634">
    <property type="term" value="C:nucleus"/>
    <property type="evidence" value="ECO:0007669"/>
    <property type="project" value="TreeGrafter"/>
</dbReference>
<evidence type="ECO:0000256" key="2">
    <source>
        <dbReference type="SAM" id="MobiDB-lite"/>
    </source>
</evidence>
<evidence type="ECO:0000256" key="1">
    <source>
        <dbReference type="PROSITE-ProRule" id="PRU00110"/>
    </source>
</evidence>
<dbReference type="EMBL" id="CP144519">
    <property type="protein sequence ID" value="WWC66493.1"/>
    <property type="molecule type" value="Genomic_DNA"/>
</dbReference>
<reference evidence="5" key="2">
    <citation type="submission" date="2013-07" db="EMBL/GenBank/DDBJ databases">
        <authorList>
            <consortium name="The Broad Institute Genome Sequencing Platform"/>
            <person name="Cuomo C."/>
            <person name="Litvintseva A."/>
            <person name="Chen Y."/>
            <person name="Heitman J."/>
            <person name="Sun S."/>
            <person name="Springer D."/>
            <person name="Dromer F."/>
            <person name="Young S.K."/>
            <person name="Zeng Q."/>
            <person name="Gargeya S."/>
            <person name="Fitzgerald M."/>
            <person name="Abouelleil A."/>
            <person name="Alvarado L."/>
            <person name="Berlin A.M."/>
            <person name="Chapman S.B."/>
            <person name="Dewar J."/>
            <person name="Goldberg J."/>
            <person name="Griggs A."/>
            <person name="Gujja S."/>
            <person name="Hansen M."/>
            <person name="Howarth C."/>
            <person name="Imamovic A."/>
            <person name="Larimer J."/>
            <person name="McCowan C."/>
            <person name="Murphy C."/>
            <person name="Pearson M."/>
            <person name="Priest M."/>
            <person name="Roberts A."/>
            <person name="Saif S."/>
            <person name="Shea T."/>
            <person name="Sykes S."/>
            <person name="Wortman J."/>
            <person name="Nusbaum C."/>
            <person name="Birren B."/>
        </authorList>
    </citation>
    <scope>NUCLEOTIDE SEQUENCE</scope>
    <source>
        <strain evidence="5">CBS 10737</strain>
    </source>
</reference>
<evidence type="ECO:0000259" key="3">
    <source>
        <dbReference type="PROSITE" id="PS50894"/>
    </source>
</evidence>
<dbReference type="GO" id="GO:0000160">
    <property type="term" value="P:phosphorelay signal transduction system"/>
    <property type="evidence" value="ECO:0007669"/>
    <property type="project" value="InterPro"/>
</dbReference>
<dbReference type="EMBL" id="KI894007">
    <property type="protein sequence ID" value="OCF53623.1"/>
    <property type="molecule type" value="Genomic_DNA"/>
</dbReference>
<feature type="compositionally biased region" description="Acidic residues" evidence="2">
    <location>
        <begin position="65"/>
        <end position="76"/>
    </location>
</feature>
<dbReference type="PANTHER" id="PTHR28242">
    <property type="entry name" value="PHOSPHORELAY INTERMEDIATE PROTEIN YPD1"/>
    <property type="match status" value="1"/>
</dbReference>
<gene>
    <name evidence="4" type="ORF">I206_00929</name>
    <name evidence="5" type="ORF">I206_100395</name>
</gene>
<dbReference type="STRING" id="1296096.A0A1B9IDM1"/>
<accession>A0A1B9IDM1</accession>